<evidence type="ECO:0000256" key="1">
    <source>
        <dbReference type="ARBA" id="ARBA00022679"/>
    </source>
</evidence>
<dbReference type="Pfam" id="PF02302">
    <property type="entry name" value="PTS_IIB"/>
    <property type="match status" value="1"/>
</dbReference>
<accession>A0A2C9A2X2</accession>
<reference evidence="3 4" key="1">
    <citation type="submission" date="2017-09" db="EMBL/GenBank/DDBJ databases">
        <authorList>
            <person name="Ehlers B."/>
            <person name="Leendertz F.H."/>
        </authorList>
    </citation>
    <scope>NUCLEOTIDE SEQUENCE [LARGE SCALE GENOMIC DNA]</scope>
    <source>
        <strain evidence="3 4">CGMCC 1.05381</strain>
    </source>
</reference>
<sequence length="94" mass="9838">MKKLIVACNAGMGSSVMLDSTLRKQLAKSGIAVEHPPVATIPRDADVVATQTGLADRVRGDLPGIPVVPVQLFPGVPKIARLVKAIENGETVEL</sequence>
<dbReference type="InterPro" id="IPR036095">
    <property type="entry name" value="PTS_EIIB-like_sf"/>
</dbReference>
<protein>
    <submittedName>
        <fullName evidence="3">PTS system, mannitol-specific IIB component</fullName>
    </submittedName>
</protein>
<dbReference type="Proteomes" id="UP000219440">
    <property type="component" value="Unassembled WGS sequence"/>
</dbReference>
<dbReference type="PROSITE" id="PS51099">
    <property type="entry name" value="PTS_EIIB_TYPE_2"/>
    <property type="match status" value="1"/>
</dbReference>
<evidence type="ECO:0000313" key="3">
    <source>
        <dbReference type="EMBL" id="SOE73722.1"/>
    </source>
</evidence>
<feature type="domain" description="PTS EIIB type-2" evidence="2">
    <location>
        <begin position="1"/>
        <end position="91"/>
    </location>
</feature>
<proteinExistence type="predicted"/>
<dbReference type="InterPro" id="IPR003501">
    <property type="entry name" value="PTS_EIIB_2/3"/>
</dbReference>
<dbReference type="AlphaFoldDB" id="A0A2C9A2X2"/>
<evidence type="ECO:0000259" key="2">
    <source>
        <dbReference type="PROSITE" id="PS51099"/>
    </source>
</evidence>
<dbReference type="Gene3D" id="3.40.50.2300">
    <property type="match status" value="1"/>
</dbReference>
<dbReference type="SUPFAM" id="SSF52794">
    <property type="entry name" value="PTS system IIB component-like"/>
    <property type="match status" value="1"/>
</dbReference>
<dbReference type="GO" id="GO:0009401">
    <property type="term" value="P:phosphoenolpyruvate-dependent sugar phosphotransferase system"/>
    <property type="evidence" value="ECO:0007669"/>
    <property type="project" value="InterPro"/>
</dbReference>
<keyword evidence="4" id="KW-1185">Reference proteome</keyword>
<name>A0A2C9A2X2_9MICO</name>
<dbReference type="RefSeq" id="WP_218840060.1">
    <property type="nucleotide sequence ID" value="NZ_BMLC01000001.1"/>
</dbReference>
<dbReference type="InterPro" id="IPR013011">
    <property type="entry name" value="PTS_EIIB_2"/>
</dbReference>
<dbReference type="EMBL" id="OCST01000006">
    <property type="protein sequence ID" value="SOE73722.1"/>
    <property type="molecule type" value="Genomic_DNA"/>
</dbReference>
<organism evidence="3 4">
    <name type="scientific">Salinibacterium xinjiangense</name>
    <dbReference type="NCBI Taxonomy" id="386302"/>
    <lineage>
        <taxon>Bacteria</taxon>
        <taxon>Bacillati</taxon>
        <taxon>Actinomycetota</taxon>
        <taxon>Actinomycetes</taxon>
        <taxon>Micrococcales</taxon>
        <taxon>Microbacteriaceae</taxon>
        <taxon>Salinibacterium</taxon>
    </lineage>
</organism>
<evidence type="ECO:0000313" key="4">
    <source>
        <dbReference type="Proteomes" id="UP000219440"/>
    </source>
</evidence>
<dbReference type="GO" id="GO:0008982">
    <property type="term" value="F:protein-N(PI)-phosphohistidine-sugar phosphotransferase activity"/>
    <property type="evidence" value="ECO:0007669"/>
    <property type="project" value="InterPro"/>
</dbReference>
<gene>
    <name evidence="3" type="ORF">SAMN06296378_2820</name>
</gene>
<keyword evidence="1" id="KW-0808">Transferase</keyword>